<sequence>MARRDRARRQLPGLPAPGTGCDTGERLLHAYEEAARQARPEEGHTAVI</sequence>
<dbReference type="AlphaFoldDB" id="A0A9X2LWV7"/>
<organism evidence="2 3">
    <name type="scientific">Streptomyces malaysiensis subsp. samsunensis</name>
    <dbReference type="NCBI Taxonomy" id="459658"/>
    <lineage>
        <taxon>Bacteria</taxon>
        <taxon>Bacillati</taxon>
        <taxon>Actinomycetota</taxon>
        <taxon>Actinomycetes</taxon>
        <taxon>Kitasatosporales</taxon>
        <taxon>Streptomycetaceae</taxon>
        <taxon>Streptomyces</taxon>
        <taxon>Streptomyces violaceusniger group</taxon>
    </lineage>
</organism>
<gene>
    <name evidence="2" type="ORF">NQU54_19025</name>
</gene>
<protein>
    <submittedName>
        <fullName evidence="2">Uncharacterized protein</fullName>
    </submittedName>
</protein>
<evidence type="ECO:0000313" key="3">
    <source>
        <dbReference type="Proteomes" id="UP001142400"/>
    </source>
</evidence>
<accession>A0A9X2LWV7</accession>
<dbReference type="RefSeq" id="WP_257632084.1">
    <property type="nucleotide sequence ID" value="NZ_JANIIC010000020.1"/>
</dbReference>
<keyword evidence="3" id="KW-1185">Reference proteome</keyword>
<evidence type="ECO:0000256" key="1">
    <source>
        <dbReference type="SAM" id="MobiDB-lite"/>
    </source>
</evidence>
<reference evidence="2" key="1">
    <citation type="submission" date="2022-06" db="EMBL/GenBank/DDBJ databases">
        <title>WGS of actinobacteria.</title>
        <authorList>
            <person name="Thawai C."/>
        </authorList>
    </citation>
    <scope>NUCLEOTIDE SEQUENCE</scope>
    <source>
        <strain evidence="2">DSM 42010</strain>
    </source>
</reference>
<dbReference type="Proteomes" id="UP001142400">
    <property type="component" value="Unassembled WGS sequence"/>
</dbReference>
<evidence type="ECO:0000313" key="2">
    <source>
        <dbReference type="EMBL" id="MCQ8831097.1"/>
    </source>
</evidence>
<comment type="caution">
    <text evidence="2">The sequence shown here is derived from an EMBL/GenBank/DDBJ whole genome shotgun (WGS) entry which is preliminary data.</text>
</comment>
<proteinExistence type="predicted"/>
<name>A0A9X2LWV7_STRMQ</name>
<dbReference type="EMBL" id="JANIIC010000020">
    <property type="protein sequence ID" value="MCQ8831097.1"/>
    <property type="molecule type" value="Genomic_DNA"/>
</dbReference>
<feature type="region of interest" description="Disordered" evidence="1">
    <location>
        <begin position="1"/>
        <end position="24"/>
    </location>
</feature>